<evidence type="ECO:0000256" key="6">
    <source>
        <dbReference type="ARBA" id="ARBA00022989"/>
    </source>
</evidence>
<keyword evidence="5 8" id="KW-0812">Transmembrane</keyword>
<reference evidence="11 12" key="1">
    <citation type="submission" date="2016-02" db="EMBL/GenBank/DDBJ databases">
        <authorList>
            <consortium name="Pathogen Informatics"/>
        </authorList>
    </citation>
    <scope>NUCLEOTIDE SEQUENCE [LARGE SCALE GENOMIC DNA]</scope>
    <source>
        <strain evidence="11 12">RC20</strain>
    </source>
</reference>
<dbReference type="Gene3D" id="3.40.720.10">
    <property type="entry name" value="Alkaline Phosphatase, subunit A"/>
    <property type="match status" value="1"/>
</dbReference>
<protein>
    <submittedName>
        <fullName evidence="11">Type III effector HopAH2-2</fullName>
        <ecNumber evidence="11">2.7.-.-</ecNumber>
    </submittedName>
</protein>
<feature type="transmembrane region" description="Helical" evidence="8">
    <location>
        <begin position="106"/>
        <end position="128"/>
    </location>
</feature>
<evidence type="ECO:0000313" key="11">
    <source>
        <dbReference type="EMBL" id="CZE48143.1"/>
    </source>
</evidence>
<dbReference type="InterPro" id="IPR012549">
    <property type="entry name" value="EptA-like_N"/>
</dbReference>
<keyword evidence="6 8" id="KW-1133">Transmembrane helix</keyword>
<dbReference type="GO" id="GO:0009244">
    <property type="term" value="P:lipopolysaccharide core region biosynthetic process"/>
    <property type="evidence" value="ECO:0007669"/>
    <property type="project" value="TreeGrafter"/>
</dbReference>
<dbReference type="Pfam" id="PF08019">
    <property type="entry name" value="EptA_B_N"/>
    <property type="match status" value="1"/>
</dbReference>
<evidence type="ECO:0000256" key="8">
    <source>
        <dbReference type="SAM" id="Phobius"/>
    </source>
</evidence>
<proteinExistence type="predicted"/>
<dbReference type="OrthoDB" id="9786870at2"/>
<organism evidence="11 12">
    <name type="scientific">Campylobacter geochelonis</name>
    <dbReference type="NCBI Taxonomy" id="1780362"/>
    <lineage>
        <taxon>Bacteria</taxon>
        <taxon>Pseudomonadati</taxon>
        <taxon>Campylobacterota</taxon>
        <taxon>Epsilonproteobacteria</taxon>
        <taxon>Campylobacterales</taxon>
        <taxon>Campylobacteraceae</taxon>
        <taxon>Campylobacter</taxon>
    </lineage>
</organism>
<feature type="transmembrane region" description="Helical" evidence="8">
    <location>
        <begin position="140"/>
        <end position="160"/>
    </location>
</feature>
<feature type="transmembrane region" description="Helical" evidence="8">
    <location>
        <begin position="65"/>
        <end position="86"/>
    </location>
</feature>
<dbReference type="PANTHER" id="PTHR30443">
    <property type="entry name" value="INNER MEMBRANE PROTEIN"/>
    <property type="match status" value="1"/>
</dbReference>
<dbReference type="InterPro" id="IPR000917">
    <property type="entry name" value="Sulfatase_N"/>
</dbReference>
<keyword evidence="7 8" id="KW-0472">Membrane</keyword>
<dbReference type="PANTHER" id="PTHR30443:SF0">
    <property type="entry name" value="PHOSPHOETHANOLAMINE TRANSFERASE EPTA"/>
    <property type="match status" value="1"/>
</dbReference>
<feature type="transmembrane region" description="Helical" evidence="8">
    <location>
        <begin position="35"/>
        <end position="58"/>
    </location>
</feature>
<name>A0A128EJU0_9BACT</name>
<evidence type="ECO:0000256" key="7">
    <source>
        <dbReference type="ARBA" id="ARBA00023136"/>
    </source>
</evidence>
<dbReference type="InterPro" id="IPR040423">
    <property type="entry name" value="PEA_transferase"/>
</dbReference>
<evidence type="ECO:0000259" key="10">
    <source>
        <dbReference type="Pfam" id="PF08019"/>
    </source>
</evidence>
<gene>
    <name evidence="11" type="primary">eptA</name>
    <name evidence="11" type="ORF">ERS672216_01251</name>
</gene>
<dbReference type="SUPFAM" id="SSF53649">
    <property type="entry name" value="Alkaline phosphatase-like"/>
    <property type="match status" value="1"/>
</dbReference>
<dbReference type="NCBIfam" id="NF028537">
    <property type="entry name" value="P_eth_NH2_trans"/>
    <property type="match status" value="1"/>
</dbReference>
<keyword evidence="3" id="KW-0997">Cell inner membrane</keyword>
<dbReference type="InterPro" id="IPR017850">
    <property type="entry name" value="Alkaline_phosphatase_core_sf"/>
</dbReference>
<keyword evidence="4 11" id="KW-0808">Transferase</keyword>
<dbReference type="CDD" id="cd16017">
    <property type="entry name" value="LptA"/>
    <property type="match status" value="1"/>
</dbReference>
<feature type="domain" description="Phosphoethanolamine transferase N-terminal" evidence="10">
    <location>
        <begin position="47"/>
        <end position="194"/>
    </location>
</feature>
<evidence type="ECO:0000256" key="5">
    <source>
        <dbReference type="ARBA" id="ARBA00022692"/>
    </source>
</evidence>
<comment type="subcellular location">
    <subcellularLocation>
        <location evidence="1">Cell inner membrane</location>
        <topology evidence="1">Multi-pass membrane protein</topology>
    </subcellularLocation>
</comment>
<dbReference type="GO" id="GO:0016776">
    <property type="term" value="F:phosphotransferase activity, phosphate group as acceptor"/>
    <property type="evidence" value="ECO:0007669"/>
    <property type="project" value="TreeGrafter"/>
</dbReference>
<dbReference type="EC" id="2.7.-.-" evidence="11"/>
<evidence type="ECO:0000259" key="9">
    <source>
        <dbReference type="Pfam" id="PF00884"/>
    </source>
</evidence>
<dbReference type="InterPro" id="IPR058130">
    <property type="entry name" value="PEA_transf_C"/>
</dbReference>
<evidence type="ECO:0000256" key="2">
    <source>
        <dbReference type="ARBA" id="ARBA00022475"/>
    </source>
</evidence>
<dbReference type="Pfam" id="PF00884">
    <property type="entry name" value="Sulfatase"/>
    <property type="match status" value="1"/>
</dbReference>
<evidence type="ECO:0000256" key="3">
    <source>
        <dbReference type="ARBA" id="ARBA00022519"/>
    </source>
</evidence>
<evidence type="ECO:0000256" key="1">
    <source>
        <dbReference type="ARBA" id="ARBA00004429"/>
    </source>
</evidence>
<keyword evidence="2" id="KW-1003">Cell membrane</keyword>
<keyword evidence="12" id="KW-1185">Reference proteome</keyword>
<dbReference type="EMBL" id="FIZP01000006">
    <property type="protein sequence ID" value="CZE48143.1"/>
    <property type="molecule type" value="Genomic_DNA"/>
</dbReference>
<feature type="domain" description="Sulfatase N-terminal" evidence="9">
    <location>
        <begin position="219"/>
        <end position="496"/>
    </location>
</feature>
<dbReference type="Proteomes" id="UP000069632">
    <property type="component" value="Unassembled WGS sequence"/>
</dbReference>
<evidence type="ECO:0000313" key="12">
    <source>
        <dbReference type="Proteomes" id="UP000069632"/>
    </source>
</evidence>
<sequence length="511" mass="58527">MSKISSVKFIPIFSLVLLALNYVFFKEMFSRSDDLLFIFDSILVFYAICLLIVSVFFIPYLLKPFTVLCLIVGGLCLYFSMSYGTIIDSNMLENAMQTDRKEAFSLLNLNLIFAVLIIIFLIFIIFKIKIIYQKPKFELFFRLVFITLSLVIIGGSFIVYSKTYFSFFRENRELKYYTNPFYPLYSMEKVIKKSLPTKKVPFEQIGLDATLKPSQKPKLFVLVVGETQRAKNYSLNGYTTHDTNEFLEKKDVVSFTNFYSCGTATAVSVPCLFSGLGRSEFDAKRVENRGNLLDVLSKAGVDIFWFDNNSGGCKGVCDRVKKEQTQIYNASDFDKNVFNDASNLIPNLNKTTLIVLHLQGAHGPVYYKEYPSEFKKFTPTCDTSKLGTCSLSQIENTYDNSIRYTDFLLSNLVDSLKKVDNKFDVGMFFASDHGESLGEHDIYLHGMPYAIAPDEQKHIPAIFWLSDKAKLNRLESIKNDKFSHDNIFYFVLGFYGVKSSIYNPNLDIFVM</sequence>
<dbReference type="GO" id="GO:0005886">
    <property type="term" value="C:plasma membrane"/>
    <property type="evidence" value="ECO:0007669"/>
    <property type="project" value="UniProtKB-SubCell"/>
</dbReference>
<evidence type="ECO:0000256" key="4">
    <source>
        <dbReference type="ARBA" id="ARBA00022679"/>
    </source>
</evidence>
<dbReference type="AlphaFoldDB" id="A0A128EJU0"/>
<dbReference type="RefSeq" id="WP_075495269.1">
    <property type="nucleotide sequence ID" value="NZ_CP053844.1"/>
</dbReference>
<accession>A0A128EJU0</accession>